<dbReference type="EMBL" id="OV170225">
    <property type="protein sequence ID" value="CAH0725434.1"/>
    <property type="molecule type" value="Genomic_DNA"/>
</dbReference>
<dbReference type="SUPFAM" id="SSF47473">
    <property type="entry name" value="EF-hand"/>
    <property type="match status" value="2"/>
</dbReference>
<dbReference type="Gene3D" id="1.10.238.10">
    <property type="entry name" value="EF-hand"/>
    <property type="match status" value="2"/>
</dbReference>
<feature type="domain" description="EF-hand" evidence="3">
    <location>
        <begin position="306"/>
        <end position="336"/>
    </location>
</feature>
<proteinExistence type="predicted"/>
<reference evidence="4" key="1">
    <citation type="submission" date="2021-12" db="EMBL/GenBank/DDBJ databases">
        <authorList>
            <person name="Martin H S."/>
        </authorList>
    </citation>
    <scope>NUCLEOTIDE SEQUENCE</scope>
</reference>
<keyword evidence="2" id="KW-0106">Calcium</keyword>
<keyword evidence="1" id="KW-0677">Repeat</keyword>
<protein>
    <recommendedName>
        <fullName evidence="3">EF-hand domain-containing protein</fullName>
    </recommendedName>
</protein>
<name>A0A8J9UV48_9NEOP</name>
<feature type="domain" description="EF-hand" evidence="3">
    <location>
        <begin position="207"/>
        <end position="243"/>
    </location>
</feature>
<dbReference type="PROSITE" id="PS50222">
    <property type="entry name" value="EF_HAND_2"/>
    <property type="match status" value="5"/>
</dbReference>
<gene>
    <name evidence="4" type="ORF">BINO364_LOCUS11021</name>
</gene>
<feature type="domain" description="EF-hand" evidence="3">
    <location>
        <begin position="270"/>
        <end position="294"/>
    </location>
</feature>
<evidence type="ECO:0000256" key="1">
    <source>
        <dbReference type="ARBA" id="ARBA00022737"/>
    </source>
</evidence>
<dbReference type="InterPro" id="IPR011992">
    <property type="entry name" value="EF-hand-dom_pair"/>
</dbReference>
<evidence type="ECO:0000313" key="4">
    <source>
        <dbReference type="EMBL" id="CAH0725434.1"/>
    </source>
</evidence>
<dbReference type="OrthoDB" id="9974725at2759"/>
<organism evidence="4 5">
    <name type="scientific">Brenthis ino</name>
    <name type="common">lesser marbled fritillary</name>
    <dbReference type="NCBI Taxonomy" id="405034"/>
    <lineage>
        <taxon>Eukaryota</taxon>
        <taxon>Metazoa</taxon>
        <taxon>Ecdysozoa</taxon>
        <taxon>Arthropoda</taxon>
        <taxon>Hexapoda</taxon>
        <taxon>Insecta</taxon>
        <taxon>Pterygota</taxon>
        <taxon>Neoptera</taxon>
        <taxon>Endopterygota</taxon>
        <taxon>Lepidoptera</taxon>
        <taxon>Glossata</taxon>
        <taxon>Ditrysia</taxon>
        <taxon>Papilionoidea</taxon>
        <taxon>Nymphalidae</taxon>
        <taxon>Heliconiinae</taxon>
        <taxon>Argynnini</taxon>
        <taxon>Brenthis</taxon>
    </lineage>
</organism>
<evidence type="ECO:0000259" key="3">
    <source>
        <dbReference type="PROSITE" id="PS50222"/>
    </source>
</evidence>
<dbReference type="InterPro" id="IPR018247">
    <property type="entry name" value="EF_Hand_1_Ca_BS"/>
</dbReference>
<dbReference type="Proteomes" id="UP000838878">
    <property type="component" value="Chromosome 5"/>
</dbReference>
<feature type="domain" description="EF-hand" evidence="3">
    <location>
        <begin position="99"/>
        <end position="134"/>
    </location>
</feature>
<feature type="non-terminal residue" evidence="4">
    <location>
        <position position="385"/>
    </location>
</feature>
<dbReference type="PANTHER" id="PTHR23050">
    <property type="entry name" value="CALCIUM BINDING PROTEIN"/>
    <property type="match status" value="1"/>
</dbReference>
<dbReference type="GO" id="GO:0005509">
    <property type="term" value="F:calcium ion binding"/>
    <property type="evidence" value="ECO:0007669"/>
    <property type="project" value="InterPro"/>
</dbReference>
<dbReference type="SMART" id="SM00054">
    <property type="entry name" value="EFh"/>
    <property type="match status" value="6"/>
</dbReference>
<dbReference type="AlphaFoldDB" id="A0A8J9UV48"/>
<keyword evidence="5" id="KW-1185">Reference proteome</keyword>
<feature type="domain" description="EF-hand" evidence="3">
    <location>
        <begin position="5"/>
        <end position="41"/>
    </location>
</feature>
<dbReference type="Pfam" id="PF13202">
    <property type="entry name" value="EF-hand_5"/>
    <property type="match status" value="5"/>
</dbReference>
<accession>A0A8J9UV48</accession>
<dbReference type="InterPro" id="IPR050145">
    <property type="entry name" value="Centrin_CML-like"/>
</dbReference>
<dbReference type="PROSITE" id="PS00018">
    <property type="entry name" value="EF_HAND_1"/>
    <property type="match status" value="6"/>
</dbReference>
<evidence type="ECO:0000313" key="5">
    <source>
        <dbReference type="Proteomes" id="UP000838878"/>
    </source>
</evidence>
<dbReference type="InterPro" id="IPR002048">
    <property type="entry name" value="EF_hand_dom"/>
</dbReference>
<evidence type="ECO:0000256" key="2">
    <source>
        <dbReference type="ARBA" id="ARBA00022837"/>
    </source>
</evidence>
<sequence length="385" mass="43720">MVSDFRKKKLLHVFTSFFDRDGSGSIDKSDFGLAIDNIAKIRGWPVGGEKYKEIQTTLLQIWDGLQGRADVDKDGQVSVDEWISMWDDYAKNPGSPLEWQSQYCKFIFQLEDASGDGAIDGEEFSSVYSSFGLNKDDTLTAFKNMSKGKANVSWAEFQELWKEYFISEDPKAPGNFIFVFRTLYISPKPVTLIVAGKYQINKMVSDFKKKKLMYLFKIFFDADGSGTVTKKDFELSIQKIGKAKGWAPGDDKYKMAEKAMLDIWQGMQIKADLNKDGEISADEWISMWEDFAKDPSSPVDWQKYYCKAIFHIQDSSGDGAIDKEEFVSVHTSFGLSQEDSAKAFDKMANGKSSLTFEDFEKLWQEFFSSEDPNAPGNFIFGNLSF</sequence>